<keyword evidence="1" id="KW-1133">Transmembrane helix</keyword>
<keyword evidence="5" id="KW-1185">Reference proteome</keyword>
<feature type="domain" description="DUF7870" evidence="2">
    <location>
        <begin position="229"/>
        <end position="400"/>
    </location>
</feature>
<accession>A0A166GM07</accession>
<reference evidence="3" key="1">
    <citation type="journal article" date="2016" name="Nat. Genet.">
        <title>A high-quality carrot genome assembly provides new insights into carotenoid accumulation and asterid genome evolution.</title>
        <authorList>
            <person name="Iorizzo M."/>
            <person name="Ellison S."/>
            <person name="Senalik D."/>
            <person name="Zeng P."/>
            <person name="Satapoomin P."/>
            <person name="Huang J."/>
            <person name="Bowman M."/>
            <person name="Iovene M."/>
            <person name="Sanseverino W."/>
            <person name="Cavagnaro P."/>
            <person name="Yildiz M."/>
            <person name="Macko-Podgorni A."/>
            <person name="Moranska E."/>
            <person name="Grzebelus E."/>
            <person name="Grzebelus D."/>
            <person name="Ashrafi H."/>
            <person name="Zheng Z."/>
            <person name="Cheng S."/>
            <person name="Spooner D."/>
            <person name="Van Deynze A."/>
            <person name="Simon P."/>
        </authorList>
    </citation>
    <scope>NUCLEOTIDE SEQUENCE [LARGE SCALE GENOMIC DNA]</scope>
    <source>
        <tissue evidence="3">Leaf</tissue>
    </source>
</reference>
<dbReference type="OMA" id="WQCLTLY"/>
<keyword evidence="1" id="KW-0812">Transmembrane</keyword>
<gene>
    <name evidence="3" type="ORF">DCAR_001765</name>
    <name evidence="4" type="ORF">DCAR_0101747</name>
</gene>
<evidence type="ECO:0000313" key="3">
    <source>
        <dbReference type="EMBL" id="KZN09109.1"/>
    </source>
</evidence>
<dbReference type="Gramene" id="KZN09109">
    <property type="protein sequence ID" value="KZN09109"/>
    <property type="gene ID" value="DCAR_001765"/>
</dbReference>
<keyword evidence="1" id="KW-0472">Membrane</keyword>
<protein>
    <recommendedName>
        <fullName evidence="2">DUF7870 domain-containing protein</fullName>
    </recommendedName>
</protein>
<dbReference type="InterPro" id="IPR057192">
    <property type="entry name" value="DUF7870"/>
</dbReference>
<dbReference type="KEGG" id="dcr:108220015"/>
<dbReference type="PANTHER" id="PTHR33597">
    <property type="entry name" value="OS02G0760400 PROTEIN"/>
    <property type="match status" value="1"/>
</dbReference>
<evidence type="ECO:0000259" key="2">
    <source>
        <dbReference type="Pfam" id="PF25276"/>
    </source>
</evidence>
<dbReference type="OrthoDB" id="1919622at2759"/>
<dbReference type="EMBL" id="LNRQ01000001">
    <property type="protein sequence ID" value="KZN09109.1"/>
    <property type="molecule type" value="Genomic_DNA"/>
</dbReference>
<dbReference type="PANTHER" id="PTHR33597:SF23">
    <property type="entry name" value="METHYLTRANSFERASE TYPE 11 DOMAIN-CONTAINING PROTEIN"/>
    <property type="match status" value="1"/>
</dbReference>
<sequence length="402" mass="46182">MDLARGVRAKSKMNPKGLNGGEDIGHYDSFVIINLPDSVVLRVVSRSLLLAIFILTLPLIGYISGRLSSENVFDITGFESFPEIFQDLANEGLVKMGQKGLILSSGVGRPVENLQFLYNNDIELVVESDLDGKSSFPDESFDIVFSLSLKDSKKLVDRILRVDGIVVMGLDNGSAHEFQRDSNYKVMYLRRFDVTVLAMRKTDHMNQAQYFGVTRKLFEWMPESKKDALSGLENVWLEPPRKELAKSNKLRKFRYLPDLTGDSLENYPRRIFITDESTRSVEWFEKNYPTKNQDFQIYNLDTNMNNEETKRKGVKNEAPSTTEASDWMVNNVKDEDYVVMKAEAEIVEKMMIKKTISLVDELFLECKNQWQDGSKSKRAYWQCLTLYGQLRDKGIAVHQWLN</sequence>
<evidence type="ECO:0000313" key="4">
    <source>
        <dbReference type="EMBL" id="WOG82582.1"/>
    </source>
</evidence>
<dbReference type="Pfam" id="PF25276">
    <property type="entry name" value="DUF7870"/>
    <property type="match status" value="1"/>
</dbReference>
<dbReference type="Proteomes" id="UP000077755">
    <property type="component" value="Chromosome 1"/>
</dbReference>
<feature type="transmembrane region" description="Helical" evidence="1">
    <location>
        <begin position="48"/>
        <end position="65"/>
    </location>
</feature>
<dbReference type="STRING" id="79200.A0A166GM07"/>
<evidence type="ECO:0000313" key="5">
    <source>
        <dbReference type="Proteomes" id="UP000077755"/>
    </source>
</evidence>
<dbReference type="AlphaFoldDB" id="A0A166GM07"/>
<evidence type="ECO:0000256" key="1">
    <source>
        <dbReference type="SAM" id="Phobius"/>
    </source>
</evidence>
<dbReference type="EMBL" id="CP093343">
    <property type="protein sequence ID" value="WOG82582.1"/>
    <property type="molecule type" value="Genomic_DNA"/>
</dbReference>
<organism evidence="3">
    <name type="scientific">Daucus carota subsp. sativus</name>
    <name type="common">Carrot</name>
    <dbReference type="NCBI Taxonomy" id="79200"/>
    <lineage>
        <taxon>Eukaryota</taxon>
        <taxon>Viridiplantae</taxon>
        <taxon>Streptophyta</taxon>
        <taxon>Embryophyta</taxon>
        <taxon>Tracheophyta</taxon>
        <taxon>Spermatophyta</taxon>
        <taxon>Magnoliopsida</taxon>
        <taxon>eudicotyledons</taxon>
        <taxon>Gunneridae</taxon>
        <taxon>Pentapetalae</taxon>
        <taxon>asterids</taxon>
        <taxon>campanulids</taxon>
        <taxon>Apiales</taxon>
        <taxon>Apiaceae</taxon>
        <taxon>Apioideae</taxon>
        <taxon>Scandiceae</taxon>
        <taxon>Daucinae</taxon>
        <taxon>Daucus</taxon>
        <taxon>Daucus sect. Daucus</taxon>
    </lineage>
</organism>
<name>A0A166GM07_DAUCS</name>
<reference evidence="4" key="2">
    <citation type="submission" date="2022-03" db="EMBL/GenBank/DDBJ databases">
        <title>Draft title - Genomic analysis of global carrot germplasm unveils the trajectory of domestication and the origin of high carotenoid orange carrot.</title>
        <authorList>
            <person name="Iorizzo M."/>
            <person name="Ellison S."/>
            <person name="Senalik D."/>
            <person name="Macko-Podgorni A."/>
            <person name="Grzebelus D."/>
            <person name="Bostan H."/>
            <person name="Rolling W."/>
            <person name="Curaba J."/>
            <person name="Simon P."/>
        </authorList>
    </citation>
    <scope>NUCLEOTIDE SEQUENCE</scope>
    <source>
        <tissue evidence="4">Leaf</tissue>
    </source>
</reference>
<proteinExistence type="predicted"/>